<keyword evidence="2" id="KW-0723">Serine/threonine-protein kinase</keyword>
<evidence type="ECO:0000313" key="10">
    <source>
        <dbReference type="EMBL" id="RKP20474.1"/>
    </source>
</evidence>
<dbReference type="PROSITE" id="PS00108">
    <property type="entry name" value="PROTEIN_KINASE_ST"/>
    <property type="match status" value="1"/>
</dbReference>
<dbReference type="EMBL" id="ML005059">
    <property type="protein sequence ID" value="RKP20474.1"/>
    <property type="molecule type" value="Genomic_DNA"/>
</dbReference>
<sequence>MHDSSKSDIARKEIQIMEALNASGRIVNLLGFEIDTVKNGSLLDTLQQREKINEKFEFNTIIRISKQISECISCLHDKKFRIIHCDIKAENILIDHTGKLKICDFGSCLTERIENIHIQNVKNLQDQLNTQTTPAYRAPEIVDLYRRHPITEKVDIWAFGVLIFYVTTFQLPFSTTLGAANSNWPREKLHEYPVEYVQLLDPLLRPNIFQVHDVICQLNNSQNSLNPLVIPLENRNSLSN</sequence>
<evidence type="ECO:0000313" key="11">
    <source>
        <dbReference type="Proteomes" id="UP000281549"/>
    </source>
</evidence>
<evidence type="ECO:0000256" key="8">
    <source>
        <dbReference type="ARBA" id="ARBA00048679"/>
    </source>
</evidence>
<dbReference type="SUPFAM" id="SSF56112">
    <property type="entry name" value="Protein kinase-like (PK-like)"/>
    <property type="match status" value="1"/>
</dbReference>
<dbReference type="Proteomes" id="UP000281549">
    <property type="component" value="Unassembled WGS sequence"/>
</dbReference>
<dbReference type="InterPro" id="IPR000719">
    <property type="entry name" value="Prot_kinase_dom"/>
</dbReference>
<evidence type="ECO:0000256" key="2">
    <source>
        <dbReference type="ARBA" id="ARBA00022527"/>
    </source>
</evidence>
<protein>
    <recommendedName>
        <fullName evidence="1">non-specific serine/threonine protein kinase</fullName>
        <ecNumber evidence="1">2.7.11.1</ecNumber>
    </recommendedName>
</protein>
<gene>
    <name evidence="10" type="ORF">ROZALSC1DRAFT_21363</name>
</gene>
<evidence type="ECO:0000256" key="3">
    <source>
        <dbReference type="ARBA" id="ARBA00022679"/>
    </source>
</evidence>
<proteinExistence type="predicted"/>
<dbReference type="InterPro" id="IPR011009">
    <property type="entry name" value="Kinase-like_dom_sf"/>
</dbReference>
<dbReference type="InterPro" id="IPR008271">
    <property type="entry name" value="Ser/Thr_kinase_AS"/>
</dbReference>
<dbReference type="Pfam" id="PF00069">
    <property type="entry name" value="Pkinase"/>
    <property type="match status" value="1"/>
</dbReference>
<evidence type="ECO:0000256" key="4">
    <source>
        <dbReference type="ARBA" id="ARBA00022741"/>
    </source>
</evidence>
<dbReference type="GO" id="GO:0005524">
    <property type="term" value="F:ATP binding"/>
    <property type="evidence" value="ECO:0007669"/>
    <property type="project" value="UniProtKB-KW"/>
</dbReference>
<dbReference type="AlphaFoldDB" id="A0A4P9YLV1"/>
<comment type="catalytic activity">
    <reaction evidence="7">
        <text>L-threonyl-[protein] + ATP = O-phospho-L-threonyl-[protein] + ADP + H(+)</text>
        <dbReference type="Rhea" id="RHEA:46608"/>
        <dbReference type="Rhea" id="RHEA-COMP:11060"/>
        <dbReference type="Rhea" id="RHEA-COMP:11605"/>
        <dbReference type="ChEBI" id="CHEBI:15378"/>
        <dbReference type="ChEBI" id="CHEBI:30013"/>
        <dbReference type="ChEBI" id="CHEBI:30616"/>
        <dbReference type="ChEBI" id="CHEBI:61977"/>
        <dbReference type="ChEBI" id="CHEBI:456216"/>
        <dbReference type="EC" id="2.7.11.1"/>
    </reaction>
</comment>
<evidence type="ECO:0000256" key="1">
    <source>
        <dbReference type="ARBA" id="ARBA00012513"/>
    </source>
</evidence>
<accession>A0A4P9YLV1</accession>
<evidence type="ECO:0000256" key="7">
    <source>
        <dbReference type="ARBA" id="ARBA00047899"/>
    </source>
</evidence>
<evidence type="ECO:0000259" key="9">
    <source>
        <dbReference type="PROSITE" id="PS50011"/>
    </source>
</evidence>
<keyword evidence="5 10" id="KW-0418">Kinase</keyword>
<evidence type="ECO:0000256" key="5">
    <source>
        <dbReference type="ARBA" id="ARBA00022777"/>
    </source>
</evidence>
<evidence type="ECO:0000256" key="6">
    <source>
        <dbReference type="ARBA" id="ARBA00022840"/>
    </source>
</evidence>
<organism evidence="10 11">
    <name type="scientific">Rozella allomycis (strain CSF55)</name>
    <dbReference type="NCBI Taxonomy" id="988480"/>
    <lineage>
        <taxon>Eukaryota</taxon>
        <taxon>Fungi</taxon>
        <taxon>Fungi incertae sedis</taxon>
        <taxon>Cryptomycota</taxon>
        <taxon>Cryptomycota incertae sedis</taxon>
        <taxon>Rozella</taxon>
    </lineage>
</organism>
<keyword evidence="3" id="KW-0808">Transferase</keyword>
<dbReference type="GO" id="GO:0005737">
    <property type="term" value="C:cytoplasm"/>
    <property type="evidence" value="ECO:0007669"/>
    <property type="project" value="TreeGrafter"/>
</dbReference>
<dbReference type="PANTHER" id="PTHR22967">
    <property type="entry name" value="SERINE/THREONINE PROTEIN KINASE"/>
    <property type="match status" value="1"/>
</dbReference>
<name>A0A4P9YLV1_ROZAC</name>
<keyword evidence="4" id="KW-0547">Nucleotide-binding</keyword>
<keyword evidence="6" id="KW-0067">ATP-binding</keyword>
<feature type="domain" description="Protein kinase" evidence="9">
    <location>
        <begin position="1"/>
        <end position="240"/>
    </location>
</feature>
<dbReference type="Gene3D" id="1.10.510.10">
    <property type="entry name" value="Transferase(Phosphotransferase) domain 1"/>
    <property type="match status" value="1"/>
</dbReference>
<dbReference type="PANTHER" id="PTHR22967:SF57">
    <property type="entry name" value="AUXILIN, ISOFORM A-RELATED"/>
    <property type="match status" value="1"/>
</dbReference>
<dbReference type="PROSITE" id="PS50011">
    <property type="entry name" value="PROTEIN_KINASE_DOM"/>
    <property type="match status" value="1"/>
</dbReference>
<dbReference type="GO" id="GO:0004674">
    <property type="term" value="F:protein serine/threonine kinase activity"/>
    <property type="evidence" value="ECO:0007669"/>
    <property type="project" value="UniProtKB-KW"/>
</dbReference>
<reference evidence="11" key="1">
    <citation type="journal article" date="2018" name="Nat. Microbiol.">
        <title>Leveraging single-cell genomics to expand the fungal tree of life.</title>
        <authorList>
            <person name="Ahrendt S.R."/>
            <person name="Quandt C.A."/>
            <person name="Ciobanu D."/>
            <person name="Clum A."/>
            <person name="Salamov A."/>
            <person name="Andreopoulos B."/>
            <person name="Cheng J.F."/>
            <person name="Woyke T."/>
            <person name="Pelin A."/>
            <person name="Henrissat B."/>
            <person name="Reynolds N.K."/>
            <person name="Benny G.L."/>
            <person name="Smith M.E."/>
            <person name="James T.Y."/>
            <person name="Grigoriev I.V."/>
        </authorList>
    </citation>
    <scope>NUCLEOTIDE SEQUENCE [LARGE SCALE GENOMIC DNA]</scope>
    <source>
        <strain evidence="11">CSF55</strain>
    </source>
</reference>
<comment type="catalytic activity">
    <reaction evidence="8">
        <text>L-seryl-[protein] + ATP = O-phospho-L-seryl-[protein] + ADP + H(+)</text>
        <dbReference type="Rhea" id="RHEA:17989"/>
        <dbReference type="Rhea" id="RHEA-COMP:9863"/>
        <dbReference type="Rhea" id="RHEA-COMP:11604"/>
        <dbReference type="ChEBI" id="CHEBI:15378"/>
        <dbReference type="ChEBI" id="CHEBI:29999"/>
        <dbReference type="ChEBI" id="CHEBI:30616"/>
        <dbReference type="ChEBI" id="CHEBI:83421"/>
        <dbReference type="ChEBI" id="CHEBI:456216"/>
        <dbReference type="EC" id="2.7.11.1"/>
    </reaction>
</comment>
<dbReference type="SMART" id="SM00220">
    <property type="entry name" value="S_TKc"/>
    <property type="match status" value="1"/>
</dbReference>
<dbReference type="EC" id="2.7.11.1" evidence="1"/>